<dbReference type="EMBL" id="JARJLG010000205">
    <property type="protein sequence ID" value="KAJ7728426.1"/>
    <property type="molecule type" value="Genomic_DNA"/>
</dbReference>
<dbReference type="AlphaFoldDB" id="A0AAD7MR81"/>
<proteinExistence type="predicted"/>
<evidence type="ECO:0000313" key="4">
    <source>
        <dbReference type="EMBL" id="KAJ7728426.1"/>
    </source>
</evidence>
<feature type="signal peptide" evidence="3">
    <location>
        <begin position="1"/>
        <end position="18"/>
    </location>
</feature>
<feature type="region of interest" description="Disordered" evidence="1">
    <location>
        <begin position="255"/>
        <end position="293"/>
    </location>
</feature>
<feature type="region of interest" description="Disordered" evidence="1">
    <location>
        <begin position="217"/>
        <end position="236"/>
    </location>
</feature>
<keyword evidence="2" id="KW-0812">Transmembrane</keyword>
<keyword evidence="2" id="KW-1133">Transmembrane helix</keyword>
<evidence type="ECO:0000256" key="2">
    <source>
        <dbReference type="SAM" id="Phobius"/>
    </source>
</evidence>
<accession>A0AAD7MR81</accession>
<evidence type="ECO:0000256" key="3">
    <source>
        <dbReference type="SAM" id="SignalP"/>
    </source>
</evidence>
<sequence>MHPTHILCIILGAASTLAAPLAKRDGLERQARQDLSSHTETGIIDEALPGPANADIVLPPVAEVLAIMATVTSIQLSSPSTTTLSATDVIHLGPGLVAPTPTIDHIEQISPTMSSASGRADYEPPTVAHKFLFVSIVVLSMMALILTIYAFSYHRHQLRMNALKRATPHMFPAEKEKEKGRSSVVDITRNFPGSKFSVTSSDYPVSTRFSESTNESQSSFASVDLSEGDSDGSERGLMNPGHFFALRAASMASSHCRHSRGGSAPVFGIPRYDVRREQSRRSRSVSRPREEEW</sequence>
<evidence type="ECO:0000256" key="1">
    <source>
        <dbReference type="SAM" id="MobiDB-lite"/>
    </source>
</evidence>
<feature type="transmembrane region" description="Helical" evidence="2">
    <location>
        <begin position="131"/>
        <end position="151"/>
    </location>
</feature>
<protein>
    <submittedName>
        <fullName evidence="4">Uncharacterized protein</fullName>
    </submittedName>
</protein>
<gene>
    <name evidence="4" type="ORF">DFH07DRAFT_969859</name>
</gene>
<organism evidence="4 5">
    <name type="scientific">Mycena maculata</name>
    <dbReference type="NCBI Taxonomy" id="230809"/>
    <lineage>
        <taxon>Eukaryota</taxon>
        <taxon>Fungi</taxon>
        <taxon>Dikarya</taxon>
        <taxon>Basidiomycota</taxon>
        <taxon>Agaricomycotina</taxon>
        <taxon>Agaricomycetes</taxon>
        <taxon>Agaricomycetidae</taxon>
        <taxon>Agaricales</taxon>
        <taxon>Marasmiineae</taxon>
        <taxon>Mycenaceae</taxon>
        <taxon>Mycena</taxon>
    </lineage>
</organism>
<dbReference type="Proteomes" id="UP001215280">
    <property type="component" value="Unassembled WGS sequence"/>
</dbReference>
<keyword evidence="3" id="KW-0732">Signal</keyword>
<name>A0AAD7MR81_9AGAR</name>
<feature type="chain" id="PRO_5041962327" evidence="3">
    <location>
        <begin position="19"/>
        <end position="293"/>
    </location>
</feature>
<evidence type="ECO:0000313" key="5">
    <source>
        <dbReference type="Proteomes" id="UP001215280"/>
    </source>
</evidence>
<reference evidence="4" key="1">
    <citation type="submission" date="2023-03" db="EMBL/GenBank/DDBJ databases">
        <title>Massive genome expansion in bonnet fungi (Mycena s.s.) driven by repeated elements and novel gene families across ecological guilds.</title>
        <authorList>
            <consortium name="Lawrence Berkeley National Laboratory"/>
            <person name="Harder C.B."/>
            <person name="Miyauchi S."/>
            <person name="Viragh M."/>
            <person name="Kuo A."/>
            <person name="Thoen E."/>
            <person name="Andreopoulos B."/>
            <person name="Lu D."/>
            <person name="Skrede I."/>
            <person name="Drula E."/>
            <person name="Henrissat B."/>
            <person name="Morin E."/>
            <person name="Kohler A."/>
            <person name="Barry K."/>
            <person name="LaButti K."/>
            <person name="Morin E."/>
            <person name="Salamov A."/>
            <person name="Lipzen A."/>
            <person name="Mereny Z."/>
            <person name="Hegedus B."/>
            <person name="Baldrian P."/>
            <person name="Stursova M."/>
            <person name="Weitz H."/>
            <person name="Taylor A."/>
            <person name="Grigoriev I.V."/>
            <person name="Nagy L.G."/>
            <person name="Martin F."/>
            <person name="Kauserud H."/>
        </authorList>
    </citation>
    <scope>NUCLEOTIDE SEQUENCE</scope>
    <source>
        <strain evidence="4">CBHHK188m</strain>
    </source>
</reference>
<keyword evidence="5" id="KW-1185">Reference proteome</keyword>
<keyword evidence="2" id="KW-0472">Membrane</keyword>
<comment type="caution">
    <text evidence="4">The sequence shown here is derived from an EMBL/GenBank/DDBJ whole genome shotgun (WGS) entry which is preliminary data.</text>
</comment>